<dbReference type="OrthoDB" id="9800053at2"/>
<feature type="transmembrane region" description="Helical" evidence="1">
    <location>
        <begin position="412"/>
        <end position="431"/>
    </location>
</feature>
<organism evidence="2 3">
    <name type="scientific">Neolewinella agarilytica</name>
    <dbReference type="NCBI Taxonomy" id="478744"/>
    <lineage>
        <taxon>Bacteria</taxon>
        <taxon>Pseudomonadati</taxon>
        <taxon>Bacteroidota</taxon>
        <taxon>Saprospiria</taxon>
        <taxon>Saprospirales</taxon>
        <taxon>Lewinellaceae</taxon>
        <taxon>Neolewinella</taxon>
    </lineage>
</organism>
<dbReference type="AlphaFoldDB" id="A0A1H9B9B0"/>
<keyword evidence="1" id="KW-0472">Membrane</keyword>
<dbReference type="PANTHER" id="PTHR35337">
    <property type="entry name" value="SLR1478 PROTEIN"/>
    <property type="match status" value="1"/>
</dbReference>
<keyword evidence="1" id="KW-0812">Transmembrane</keyword>
<proteinExistence type="predicted"/>
<feature type="transmembrane region" description="Helical" evidence="1">
    <location>
        <begin position="451"/>
        <end position="467"/>
    </location>
</feature>
<feature type="transmembrane region" description="Helical" evidence="1">
    <location>
        <begin position="514"/>
        <end position="540"/>
    </location>
</feature>
<feature type="transmembrane region" description="Helical" evidence="1">
    <location>
        <begin position="166"/>
        <end position="187"/>
    </location>
</feature>
<sequence>MRETEFIEKNQKKWKRYERALDNDEQDPELLNQLYVHTTDDLSYSRTFYPNRSVRVYLNGLAQRTFLHIYRGRRGETSRFFTFWTDELPRVVFAQRLPLLISLGVFVLAMLIGIVSYRIDSGFAETILGEYYMDMTRENIQSGDPMAVYKQMSPFNMSLRITLNNIFVAFMTFIAGAFFAVGTIVQLIRNGVMLGVFQYFFYDQGIFQESFLTIWIHGALEISSIVIAGGAGLAMGRGLLFPGTHSRLTAFRNSARDGLKIMLGTVPLFIIAGFLEGYLTRHTELADGIRAMFIILCFAFILWYYVFYPRRVAARPRLEEEAVARVARVDTEKVKLKQIRTSGDNLTTVFSMLRSNAGLLFGGIFVITLGFCLLSFYFYGSNSSTRYIFDGSFLGDFHNVHELTTSFSRDRGFLYLLLVAAGFYGLLRLSFEIFWKSTDIELLPASWRSEAFLYLVCTAIAVGFAFSGTIAGLFAFLLLPFLMTFAYAGYSGLASPQETFKFVYTNILSAYSNFLLIIIMAVPCMWLLDTTVGSLIFAFLDWIFYADSITIDNANVVLQAISYWFLFGIVFCIWALSFSLNFYHLREVERADGLLERIESVGTKRRIRGMEME</sequence>
<feature type="transmembrane region" description="Helical" evidence="1">
    <location>
        <begin position="359"/>
        <end position="379"/>
    </location>
</feature>
<keyword evidence="1" id="KW-1133">Transmembrane helix</keyword>
<reference evidence="3" key="1">
    <citation type="submission" date="2016-10" db="EMBL/GenBank/DDBJ databases">
        <authorList>
            <person name="Varghese N."/>
            <person name="Submissions S."/>
        </authorList>
    </citation>
    <scope>NUCLEOTIDE SEQUENCE [LARGE SCALE GENOMIC DNA]</scope>
    <source>
        <strain evidence="3">DSM 24740</strain>
    </source>
</reference>
<evidence type="ECO:0000313" key="2">
    <source>
        <dbReference type="EMBL" id="SEP85459.1"/>
    </source>
</evidence>
<accession>A0A1H9B9B0</accession>
<evidence type="ECO:0000313" key="3">
    <source>
        <dbReference type="Proteomes" id="UP000199021"/>
    </source>
</evidence>
<feature type="transmembrane region" description="Helical" evidence="1">
    <location>
        <begin position="560"/>
        <end position="583"/>
    </location>
</feature>
<evidence type="ECO:0000256" key="1">
    <source>
        <dbReference type="SAM" id="Phobius"/>
    </source>
</evidence>
<dbReference type="PANTHER" id="PTHR35337:SF1">
    <property type="entry name" value="SLR1478 PROTEIN"/>
    <property type="match status" value="1"/>
</dbReference>
<feature type="transmembrane region" description="Helical" evidence="1">
    <location>
        <begin position="261"/>
        <end position="279"/>
    </location>
</feature>
<gene>
    <name evidence="2" type="ORF">SAMN05444359_10332</name>
</gene>
<protein>
    <submittedName>
        <fullName evidence="2">Uncharacterized membrane protein SpoIIM, required for sporulation</fullName>
    </submittedName>
</protein>
<dbReference type="InterPro" id="IPR002798">
    <property type="entry name" value="SpoIIM-like"/>
</dbReference>
<dbReference type="Proteomes" id="UP000199021">
    <property type="component" value="Unassembled WGS sequence"/>
</dbReference>
<feature type="transmembrane region" description="Helical" evidence="1">
    <location>
        <begin position="291"/>
        <end position="308"/>
    </location>
</feature>
<feature type="transmembrane region" description="Helical" evidence="1">
    <location>
        <begin position="473"/>
        <end position="493"/>
    </location>
</feature>
<dbReference type="RefSeq" id="WP_090165465.1">
    <property type="nucleotide sequence ID" value="NZ_FOFB01000003.1"/>
</dbReference>
<dbReference type="InParanoid" id="A0A1H9B9B0"/>
<dbReference type="Pfam" id="PF01944">
    <property type="entry name" value="SpoIIM"/>
    <property type="match status" value="1"/>
</dbReference>
<name>A0A1H9B9B0_9BACT</name>
<dbReference type="EMBL" id="FOFB01000003">
    <property type="protein sequence ID" value="SEP85459.1"/>
    <property type="molecule type" value="Genomic_DNA"/>
</dbReference>
<feature type="transmembrane region" description="Helical" evidence="1">
    <location>
        <begin position="222"/>
        <end position="240"/>
    </location>
</feature>
<dbReference type="STRING" id="478744.SAMN05444359_10332"/>
<keyword evidence="3" id="KW-1185">Reference proteome</keyword>
<feature type="transmembrane region" description="Helical" evidence="1">
    <location>
        <begin position="97"/>
        <end position="119"/>
    </location>
</feature>